<proteinExistence type="predicted"/>
<name>A0AB39VVN1_9GAMM</name>
<dbReference type="InterPro" id="IPR000182">
    <property type="entry name" value="GNAT_dom"/>
</dbReference>
<dbReference type="EC" id="2.3.-.-" evidence="2"/>
<dbReference type="GO" id="GO:0016747">
    <property type="term" value="F:acyltransferase activity, transferring groups other than amino-acyl groups"/>
    <property type="evidence" value="ECO:0007669"/>
    <property type="project" value="InterPro"/>
</dbReference>
<evidence type="ECO:0000259" key="1">
    <source>
        <dbReference type="PROSITE" id="PS51186"/>
    </source>
</evidence>
<reference evidence="2" key="1">
    <citation type="submission" date="2024-07" db="EMBL/GenBank/DDBJ databases">
        <authorList>
            <person name="Biller S.J."/>
        </authorList>
    </citation>
    <scope>NUCLEOTIDE SEQUENCE</scope>
    <source>
        <strain evidence="2">WC2420</strain>
    </source>
</reference>
<accession>A0AB39VVN1</accession>
<dbReference type="SUPFAM" id="SSF55729">
    <property type="entry name" value="Acyl-CoA N-acyltransferases (Nat)"/>
    <property type="match status" value="1"/>
</dbReference>
<evidence type="ECO:0000313" key="2">
    <source>
        <dbReference type="EMBL" id="XDU74266.1"/>
    </source>
</evidence>
<dbReference type="PANTHER" id="PTHR43792:SF1">
    <property type="entry name" value="N-ACETYLTRANSFERASE DOMAIN-CONTAINING PROTEIN"/>
    <property type="match status" value="1"/>
</dbReference>
<dbReference type="RefSeq" id="WP_369790463.1">
    <property type="nucleotide sequence ID" value="NZ_CP165628.1"/>
</dbReference>
<protein>
    <submittedName>
        <fullName evidence="2">GNAT family N-acetyltransferase</fullName>
        <ecNumber evidence="2">2.3.-.-</ecNumber>
    </submittedName>
</protein>
<keyword evidence="2" id="KW-0012">Acyltransferase</keyword>
<dbReference type="Pfam" id="PF13302">
    <property type="entry name" value="Acetyltransf_3"/>
    <property type="match status" value="1"/>
</dbReference>
<dbReference type="InterPro" id="IPR016181">
    <property type="entry name" value="Acyl_CoA_acyltransferase"/>
</dbReference>
<feature type="domain" description="N-acetyltransferase" evidence="1">
    <location>
        <begin position="8"/>
        <end position="167"/>
    </location>
</feature>
<dbReference type="AlphaFoldDB" id="A0AB39VVN1"/>
<organism evidence="2">
    <name type="scientific">Rouxiella sp. WC2420</name>
    <dbReference type="NCBI Taxonomy" id="3234145"/>
    <lineage>
        <taxon>Bacteria</taxon>
        <taxon>Pseudomonadati</taxon>
        <taxon>Pseudomonadota</taxon>
        <taxon>Gammaproteobacteria</taxon>
        <taxon>Enterobacterales</taxon>
        <taxon>Yersiniaceae</taxon>
        <taxon>Rouxiella</taxon>
    </lineage>
</organism>
<sequence length="178" mass="19955">MQLTSERLILRPIRASDLDDLFRIYGDPATNQFNPAGPYPDKHYAESVLTAWLTHWHKNGFGCWAITSIDSPDKIIGFGGLSIRNFKNLTINNLGYRFATEAWGKGLATEFSRRAIQFGFENLRLKHISATVRENHLASQSVLIKSGLRLSGKVNDVPNVPASLMFTISAEEYRTGLN</sequence>
<dbReference type="PANTHER" id="PTHR43792">
    <property type="entry name" value="GNAT FAMILY, PUTATIVE (AFU_ORTHOLOGUE AFUA_3G00765)-RELATED-RELATED"/>
    <property type="match status" value="1"/>
</dbReference>
<dbReference type="Gene3D" id="3.40.630.30">
    <property type="match status" value="1"/>
</dbReference>
<dbReference type="PROSITE" id="PS51186">
    <property type="entry name" value="GNAT"/>
    <property type="match status" value="1"/>
</dbReference>
<dbReference type="EMBL" id="CP165628">
    <property type="protein sequence ID" value="XDU74266.1"/>
    <property type="molecule type" value="Genomic_DNA"/>
</dbReference>
<gene>
    <name evidence="2" type="ORF">AB3G37_09415</name>
</gene>
<dbReference type="InterPro" id="IPR051531">
    <property type="entry name" value="N-acetyltransferase"/>
</dbReference>
<keyword evidence="2" id="KW-0808">Transferase</keyword>